<organism evidence="2 3">
    <name type="scientific">Clupea harengus</name>
    <name type="common">Atlantic herring</name>
    <dbReference type="NCBI Taxonomy" id="7950"/>
    <lineage>
        <taxon>Eukaryota</taxon>
        <taxon>Metazoa</taxon>
        <taxon>Chordata</taxon>
        <taxon>Craniata</taxon>
        <taxon>Vertebrata</taxon>
        <taxon>Euteleostomi</taxon>
        <taxon>Actinopterygii</taxon>
        <taxon>Neopterygii</taxon>
        <taxon>Teleostei</taxon>
        <taxon>Clupei</taxon>
        <taxon>Clupeiformes</taxon>
        <taxon>Clupeoidei</taxon>
        <taxon>Clupeidae</taxon>
        <taxon>Clupea</taxon>
    </lineage>
</organism>
<name>A0A6P3VQL1_CLUHA</name>
<sequence length="240" mass="26515">MTGNRSKKTKISSSPSFLDKAGGFYGRLDETEVDGGKSETTKQGMSPGPTKREPDVFHFNEGMMEDDGTTTLLRRKPSRWSRRSSRKVKADKGSPGKNIQSVGTDSDTTPGCGTSSETQTVGLPVVQEPEPTLIHFSIREEADDHSLIQGHNCEVEVKERKKGKEENREEKNGGEQMKMAKRSTLKLYRKAIDRAFRRGWETFVTSLYSVSLTPVTSTPPSSSSSGKAKKSNGSVLMDYR</sequence>
<dbReference type="AlphaFoldDB" id="A0A6P3VQL1"/>
<feature type="compositionally biased region" description="Basic and acidic residues" evidence="1">
    <location>
        <begin position="153"/>
        <end position="173"/>
    </location>
</feature>
<evidence type="ECO:0000313" key="2">
    <source>
        <dbReference type="Proteomes" id="UP000515152"/>
    </source>
</evidence>
<feature type="compositionally biased region" description="Polar residues" evidence="1">
    <location>
        <begin position="97"/>
        <end position="121"/>
    </location>
</feature>
<feature type="region of interest" description="Disordered" evidence="1">
    <location>
        <begin position="145"/>
        <end position="180"/>
    </location>
</feature>
<feature type="compositionally biased region" description="Basic residues" evidence="1">
    <location>
        <begin position="73"/>
        <end position="87"/>
    </location>
</feature>
<gene>
    <name evidence="3" type="primary">sb:cb1058</name>
</gene>
<dbReference type="Proteomes" id="UP000515152">
    <property type="component" value="Chromosome 18"/>
</dbReference>
<dbReference type="RefSeq" id="XP_012677624.2">
    <property type="nucleotide sequence ID" value="XM_012822170.3"/>
</dbReference>
<evidence type="ECO:0000313" key="3">
    <source>
        <dbReference type="RefSeq" id="XP_012677624.2"/>
    </source>
</evidence>
<dbReference type="KEGG" id="char:105895534"/>
<accession>A0A6P3VQL1</accession>
<proteinExistence type="predicted"/>
<evidence type="ECO:0000256" key="1">
    <source>
        <dbReference type="SAM" id="MobiDB-lite"/>
    </source>
</evidence>
<feature type="region of interest" description="Disordered" evidence="1">
    <location>
        <begin position="211"/>
        <end position="240"/>
    </location>
</feature>
<dbReference type="OrthoDB" id="8957463at2759"/>
<keyword evidence="2" id="KW-1185">Reference proteome</keyword>
<feature type="compositionally biased region" description="Basic and acidic residues" evidence="1">
    <location>
        <begin position="27"/>
        <end position="40"/>
    </location>
</feature>
<reference evidence="3" key="1">
    <citation type="submission" date="2025-08" db="UniProtKB">
        <authorList>
            <consortium name="RefSeq"/>
        </authorList>
    </citation>
    <scope>IDENTIFICATION</scope>
</reference>
<feature type="compositionally biased region" description="Low complexity" evidence="1">
    <location>
        <begin position="211"/>
        <end position="225"/>
    </location>
</feature>
<feature type="region of interest" description="Disordered" evidence="1">
    <location>
        <begin position="1"/>
        <end position="125"/>
    </location>
</feature>
<feature type="compositionally biased region" description="Basic residues" evidence="1">
    <location>
        <begin position="1"/>
        <end position="10"/>
    </location>
</feature>
<dbReference type="GeneID" id="105895534"/>
<protein>
    <submittedName>
        <fullName evidence="3">Uncharacterized protein sb:cb1058</fullName>
    </submittedName>
</protein>